<feature type="region of interest" description="Disordered" evidence="2">
    <location>
        <begin position="565"/>
        <end position="585"/>
    </location>
</feature>
<dbReference type="Proteomes" id="UP000492821">
    <property type="component" value="Unassembled WGS sequence"/>
</dbReference>
<feature type="compositionally biased region" description="Polar residues" evidence="2">
    <location>
        <begin position="60"/>
        <end position="69"/>
    </location>
</feature>
<dbReference type="PANTHER" id="PTHR48125:SF10">
    <property type="entry name" value="OS12G0136300 PROTEIN"/>
    <property type="match status" value="1"/>
</dbReference>
<feature type="region of interest" description="Disordered" evidence="2">
    <location>
        <begin position="316"/>
        <end position="346"/>
    </location>
</feature>
<sequence>MKRPAPSDNFDDSFDDDDDALFAFEVPEDVPSTSTTPPPPKFVMPSPPKRAFVFRPSQPVKLNTFNSDSALPGIEKQNENGNRSAFSSSVGAQGQAAGGQNRPGPSGSVFSNQGKPMGAGQSQFRPPGAVGNQPRPTVPVQSQVRPNSVFRNQPWSNAVPQNQPRPPYAIQTPFRPSQTSTLQRSTSVQNPPPQNITSQNRPNPPTRPVNPQSVHPSQPHFQQAFRPPGGPFPPLPNATKVNIPRPQNNNAQTPSSSQFQRTVSFPPPGSTQGTQNQNQNPVRPPPRTNSQFPNIPTKEQVMQWRAAAAVATQRWYGPSQQQRYQRPMLNQSRGPGPSQMSQRPGMGLNQTQQRFMAPNQTPRFMTSQAQQRFMNQTPQRPGMPSNGQRQMGPIQRPPFRPIGSGQRPPVPVQSQRPVPNETVPQSQSPFSVKSSLSTSSGGSDLPPAAKEEISRLKGAIEFLEVKYKTKDRDHNVLAFKFKNEVTSRKDLSTEIDRLKAKNDELNQQFIKEQMEKASLQAALEKAQADAAAARKEKALKSPPAFPVPTVVKAKFPPSIEEVKAAGQLAQQPVDTEPEAENGDNDDAVTVADAEEPAEPTKPLRWCEPEDVLSRLSYRKEMEFFLECPDLKKPKVNIHEVIDKYRTFFNLKNLERDPNGAIIPPPHVGAAKDAKSKKKKKQPEKPAEKQAPPPPEPPKPTPPPPDAVFKVPELPKRLQQKMTRTNLRLPPSFRITVPKKRFKKPLGRGQTERPIETEEEKKEREIKEKEEDEKKRLIELEKAKARRKLLNINRKSKKSAVPEPPPPPPKWTPILSLTEMAKPRVLRPYEKKEAAVKKAKEHAEARAEAAALAEEVDPVEQMEVDRT</sequence>
<feature type="compositionally biased region" description="Polar residues" evidence="2">
    <location>
        <begin position="245"/>
        <end position="263"/>
    </location>
</feature>
<feature type="region of interest" description="Disordered" evidence="2">
    <location>
        <begin position="655"/>
        <end position="771"/>
    </location>
</feature>
<feature type="region of interest" description="Disordered" evidence="2">
    <location>
        <begin position="372"/>
        <end position="450"/>
    </location>
</feature>
<feature type="compositionally biased region" description="Pro residues" evidence="2">
    <location>
        <begin position="36"/>
        <end position="48"/>
    </location>
</feature>
<feature type="compositionally biased region" description="Low complexity" evidence="2">
    <location>
        <begin position="84"/>
        <end position="100"/>
    </location>
</feature>
<feature type="compositionally biased region" description="Low complexity" evidence="2">
    <location>
        <begin position="428"/>
        <end position="443"/>
    </location>
</feature>
<feature type="compositionally biased region" description="Pro residues" evidence="2">
    <location>
        <begin position="690"/>
        <end position="705"/>
    </location>
</feature>
<accession>A0A7E4VN10</accession>
<keyword evidence="1" id="KW-0175">Coiled coil</keyword>
<feature type="compositionally biased region" description="Pro residues" evidence="2">
    <location>
        <begin position="801"/>
        <end position="810"/>
    </location>
</feature>
<dbReference type="PANTHER" id="PTHR48125">
    <property type="entry name" value="LP07818P1"/>
    <property type="match status" value="1"/>
</dbReference>
<name>A0A7E4VN10_PANRE</name>
<feature type="compositionally biased region" description="Acidic residues" evidence="2">
    <location>
        <begin position="9"/>
        <end position="20"/>
    </location>
</feature>
<feature type="compositionally biased region" description="Polar residues" evidence="2">
    <location>
        <begin position="212"/>
        <end position="221"/>
    </location>
</feature>
<evidence type="ECO:0000256" key="2">
    <source>
        <dbReference type="SAM" id="MobiDB-lite"/>
    </source>
</evidence>
<proteinExistence type="predicted"/>
<feature type="compositionally biased region" description="Polar residues" evidence="2">
    <location>
        <begin position="174"/>
        <end position="199"/>
    </location>
</feature>
<feature type="compositionally biased region" description="Acidic residues" evidence="2">
    <location>
        <begin position="853"/>
        <end position="866"/>
    </location>
</feature>
<feature type="region of interest" description="Disordered" evidence="2">
    <location>
        <begin position="1"/>
        <end position="300"/>
    </location>
</feature>
<feature type="compositionally biased region" description="Basic residues" evidence="2">
    <location>
        <begin position="788"/>
        <end position="797"/>
    </location>
</feature>
<evidence type="ECO:0000313" key="3">
    <source>
        <dbReference type="Proteomes" id="UP000492821"/>
    </source>
</evidence>
<feature type="compositionally biased region" description="Polar residues" evidence="2">
    <location>
        <begin position="372"/>
        <end position="389"/>
    </location>
</feature>
<evidence type="ECO:0000256" key="1">
    <source>
        <dbReference type="SAM" id="Coils"/>
    </source>
</evidence>
<keyword evidence="3" id="KW-1185">Reference proteome</keyword>
<feature type="compositionally biased region" description="Basic residues" evidence="2">
    <location>
        <begin position="736"/>
        <end position="745"/>
    </location>
</feature>
<feature type="compositionally biased region" description="Polar residues" evidence="2">
    <location>
        <begin position="108"/>
        <end position="124"/>
    </location>
</feature>
<evidence type="ECO:0000313" key="4">
    <source>
        <dbReference type="WBParaSite" id="Pan_g22913.t1"/>
    </source>
</evidence>
<feature type="region of interest" description="Disordered" evidence="2">
    <location>
        <begin position="788"/>
        <end position="813"/>
    </location>
</feature>
<reference evidence="4" key="2">
    <citation type="submission" date="2020-10" db="UniProtKB">
        <authorList>
            <consortium name="WormBaseParasite"/>
        </authorList>
    </citation>
    <scope>IDENTIFICATION</scope>
</reference>
<protein>
    <submittedName>
        <fullName evidence="4">SANT domain-containing protein</fullName>
    </submittedName>
</protein>
<feature type="compositionally biased region" description="Basic and acidic residues" evidence="2">
    <location>
        <begin position="749"/>
        <end position="771"/>
    </location>
</feature>
<feature type="compositionally biased region" description="Polar residues" evidence="2">
    <location>
        <begin position="139"/>
        <end position="162"/>
    </location>
</feature>
<feature type="coiled-coil region" evidence="1">
    <location>
        <begin position="488"/>
        <end position="536"/>
    </location>
</feature>
<feature type="region of interest" description="Disordered" evidence="2">
    <location>
        <begin position="847"/>
        <end position="866"/>
    </location>
</feature>
<feature type="compositionally biased region" description="Acidic residues" evidence="2">
    <location>
        <begin position="575"/>
        <end position="585"/>
    </location>
</feature>
<feature type="compositionally biased region" description="Polar residues" evidence="2">
    <location>
        <begin position="318"/>
        <end position="346"/>
    </location>
</feature>
<organism evidence="3 4">
    <name type="scientific">Panagrellus redivivus</name>
    <name type="common">Microworm</name>
    <dbReference type="NCBI Taxonomy" id="6233"/>
    <lineage>
        <taxon>Eukaryota</taxon>
        <taxon>Metazoa</taxon>
        <taxon>Ecdysozoa</taxon>
        <taxon>Nematoda</taxon>
        <taxon>Chromadorea</taxon>
        <taxon>Rhabditida</taxon>
        <taxon>Tylenchina</taxon>
        <taxon>Panagrolaimomorpha</taxon>
        <taxon>Panagrolaimoidea</taxon>
        <taxon>Panagrolaimidae</taxon>
        <taxon>Panagrellus</taxon>
    </lineage>
</organism>
<dbReference type="AlphaFoldDB" id="A0A7E4VN10"/>
<dbReference type="WBParaSite" id="Pan_g22913.t1">
    <property type="protein sequence ID" value="Pan_g22913.t1"/>
    <property type="gene ID" value="Pan_g22913"/>
</dbReference>
<reference evidence="3" key="1">
    <citation type="journal article" date="2013" name="Genetics">
        <title>The draft genome and transcriptome of Panagrellus redivivus are shaped by the harsh demands of a free-living lifestyle.</title>
        <authorList>
            <person name="Srinivasan J."/>
            <person name="Dillman A.R."/>
            <person name="Macchietto M.G."/>
            <person name="Heikkinen L."/>
            <person name="Lakso M."/>
            <person name="Fracchia K.M."/>
            <person name="Antoshechkin I."/>
            <person name="Mortazavi A."/>
            <person name="Wong G."/>
            <person name="Sternberg P.W."/>
        </authorList>
    </citation>
    <scope>NUCLEOTIDE SEQUENCE [LARGE SCALE GENOMIC DNA]</scope>
    <source>
        <strain evidence="3">MT8872</strain>
    </source>
</reference>